<reference evidence="9 10" key="2">
    <citation type="journal article" date="2011" name="J. Bacteriol.">
        <title>Complete Genome Sequence of the Haloalkaliphilic, Hydrogen Producing Halanaerobium hydrogenoformans.</title>
        <authorList>
            <person name="Brown S.D."/>
            <person name="Begemann M.B."/>
            <person name="Mormile M.R."/>
            <person name="Wall J.D."/>
            <person name="Han C.S."/>
            <person name="Goodwin L.A."/>
            <person name="Pitluck S."/>
            <person name="Land M.L."/>
            <person name="Hauser L.J."/>
            <person name="Elias D.A."/>
        </authorList>
    </citation>
    <scope>NUCLEOTIDE SEQUENCE [LARGE SCALE GENOMIC DNA]</scope>
    <source>
        <strain evidence="10">sapolanicus</strain>
    </source>
</reference>
<dbReference type="HOGENOM" id="CLU_079292_0_0_9"/>
<evidence type="ECO:0000256" key="6">
    <source>
        <dbReference type="ARBA" id="ARBA00023136"/>
    </source>
</evidence>
<keyword evidence="10" id="KW-1185">Reference proteome</keyword>
<comment type="subcellular location">
    <subcellularLocation>
        <location evidence="1">Cell membrane</location>
        <topology evidence="1">Multi-pass membrane protein</topology>
    </subcellularLocation>
</comment>
<evidence type="ECO:0000256" key="1">
    <source>
        <dbReference type="ARBA" id="ARBA00004651"/>
    </source>
</evidence>
<dbReference type="RefSeq" id="WP_013405986.1">
    <property type="nucleotide sequence ID" value="NC_014654.1"/>
</dbReference>
<feature type="transmembrane region" description="Helical" evidence="7">
    <location>
        <begin position="86"/>
        <end position="106"/>
    </location>
</feature>
<keyword evidence="5 7" id="KW-1133">Transmembrane helix</keyword>
<evidence type="ECO:0000256" key="2">
    <source>
        <dbReference type="ARBA" id="ARBA00009298"/>
    </source>
</evidence>
<dbReference type="OrthoDB" id="9811198at2"/>
<dbReference type="Pfam" id="PF02308">
    <property type="entry name" value="MgtC"/>
    <property type="match status" value="1"/>
</dbReference>
<feature type="transmembrane region" description="Helical" evidence="7">
    <location>
        <begin position="35"/>
        <end position="54"/>
    </location>
</feature>
<evidence type="ECO:0000256" key="4">
    <source>
        <dbReference type="ARBA" id="ARBA00022692"/>
    </source>
</evidence>
<reference evidence="9 10" key="1">
    <citation type="submission" date="2010-11" db="EMBL/GenBank/DDBJ databases">
        <title>Complete sequence of Halanaerobium sp. sapolanicus.</title>
        <authorList>
            <consortium name="US DOE Joint Genome Institute"/>
            <person name="Lucas S."/>
            <person name="Copeland A."/>
            <person name="Lapidus A."/>
            <person name="Cheng J.-F."/>
            <person name="Bruce D."/>
            <person name="Goodwin L."/>
            <person name="Pitluck S."/>
            <person name="Davenport K."/>
            <person name="Detter J.C."/>
            <person name="Han C."/>
            <person name="Tapia R."/>
            <person name="Land M."/>
            <person name="Hauser L."/>
            <person name="Jeffries C."/>
            <person name="Kyrpides N."/>
            <person name="Ivanova N."/>
            <person name="Mikhailova N."/>
            <person name="Begemann M.B."/>
            <person name="Mormile M.R."/>
            <person name="Wall J.D."/>
            <person name="Elias D.A."/>
            <person name="Woyke T."/>
        </authorList>
    </citation>
    <scope>NUCLEOTIDE SEQUENCE [LARGE SCALE GENOMIC DNA]</scope>
    <source>
        <strain evidence="10">sapolanicus</strain>
    </source>
</reference>
<keyword evidence="6 7" id="KW-0472">Membrane</keyword>
<proteinExistence type="inferred from homology"/>
<dbReference type="PANTHER" id="PTHR33778:SF3">
    <property type="entry name" value="PROTEIN MGTC"/>
    <property type="match status" value="1"/>
</dbReference>
<dbReference type="GO" id="GO:0005886">
    <property type="term" value="C:plasma membrane"/>
    <property type="evidence" value="ECO:0007669"/>
    <property type="project" value="UniProtKB-SubCell"/>
</dbReference>
<dbReference type="InterPro" id="IPR003416">
    <property type="entry name" value="MgtC/SapB/SrpB/YhiD_fam"/>
</dbReference>
<evidence type="ECO:0000256" key="7">
    <source>
        <dbReference type="SAM" id="Phobius"/>
    </source>
</evidence>
<protein>
    <submittedName>
        <fullName evidence="9">MgtC/SapB transporter</fullName>
    </submittedName>
</protein>
<dbReference type="Proteomes" id="UP000007434">
    <property type="component" value="Chromosome"/>
</dbReference>
<feature type="transmembrane region" description="Helical" evidence="7">
    <location>
        <begin position="6"/>
        <end position="23"/>
    </location>
</feature>
<keyword evidence="3" id="KW-1003">Cell membrane</keyword>
<feature type="transmembrane region" description="Helical" evidence="7">
    <location>
        <begin position="112"/>
        <end position="129"/>
    </location>
</feature>
<sequence>MEIWEFVIRLLVALMAGVIIGVEREWRKRMAGIRTNTLVALGAALYVLFSMMFPEESSPTRVGASIVSGIGFLGGGVIIKKGFSISGLNTAATLWCSAATGVLAGAGYLKEAIIGALVVLISHLGLRYFQEKFVGKHNNFRDSECKITIIFNDSDLREGTSCLEKIAKESGGNIKHISSNFIQDDVLKITAYLQIKGIDVKMLYDLIAKYSKHKKIDNIELEIDEFSTDFKANNAREESS</sequence>
<dbReference type="eggNOG" id="COG1285">
    <property type="taxonomic scope" value="Bacteria"/>
</dbReference>
<dbReference type="InterPro" id="IPR049177">
    <property type="entry name" value="MgtC_SapB_SrpB_YhiD_N"/>
</dbReference>
<evidence type="ECO:0000313" key="9">
    <source>
        <dbReference type="EMBL" id="ADQ14906.1"/>
    </source>
</evidence>
<dbReference type="PANTHER" id="PTHR33778">
    <property type="entry name" value="PROTEIN MGTC"/>
    <property type="match status" value="1"/>
</dbReference>
<feature type="domain" description="MgtC/SapB/SrpB/YhiD N-terminal" evidence="8">
    <location>
        <begin position="10"/>
        <end position="130"/>
    </location>
</feature>
<name>E4RLJ2_HALHG</name>
<keyword evidence="4 7" id="KW-0812">Transmembrane</keyword>
<evidence type="ECO:0000256" key="5">
    <source>
        <dbReference type="ARBA" id="ARBA00022989"/>
    </source>
</evidence>
<evidence type="ECO:0000259" key="8">
    <source>
        <dbReference type="Pfam" id="PF02308"/>
    </source>
</evidence>
<feature type="transmembrane region" description="Helical" evidence="7">
    <location>
        <begin position="60"/>
        <end position="79"/>
    </location>
</feature>
<dbReference type="AlphaFoldDB" id="E4RLJ2"/>
<dbReference type="EMBL" id="CP002304">
    <property type="protein sequence ID" value="ADQ14906.1"/>
    <property type="molecule type" value="Genomic_DNA"/>
</dbReference>
<dbReference type="PRINTS" id="PR01837">
    <property type="entry name" value="MGTCSAPBPROT"/>
</dbReference>
<comment type="similarity">
    <text evidence="2">Belongs to the MgtC/SapB family.</text>
</comment>
<evidence type="ECO:0000256" key="3">
    <source>
        <dbReference type="ARBA" id="ARBA00022475"/>
    </source>
</evidence>
<evidence type="ECO:0000313" key="10">
    <source>
        <dbReference type="Proteomes" id="UP000007434"/>
    </source>
</evidence>
<gene>
    <name evidence="9" type="ordered locus">Halsa_1479</name>
</gene>
<accession>E4RLJ2</accession>
<dbReference type="KEGG" id="has:Halsa_1479"/>
<organism evidence="9 10">
    <name type="scientific">Halanaerobium hydrogeniformans</name>
    <name type="common">Halanaerobium sp. (strain sapolanicus)</name>
    <dbReference type="NCBI Taxonomy" id="656519"/>
    <lineage>
        <taxon>Bacteria</taxon>
        <taxon>Bacillati</taxon>
        <taxon>Bacillota</taxon>
        <taxon>Clostridia</taxon>
        <taxon>Halanaerobiales</taxon>
        <taxon>Halanaerobiaceae</taxon>
        <taxon>Halanaerobium</taxon>
    </lineage>
</organism>